<keyword evidence="2" id="KW-1185">Reference proteome</keyword>
<dbReference type="Proteomes" id="UP000294545">
    <property type="component" value="Unassembled WGS sequence"/>
</dbReference>
<protein>
    <submittedName>
        <fullName evidence="1">Uncharacterized protein</fullName>
    </submittedName>
</protein>
<accession>A0A4V2Q053</accession>
<organism evidence="1 2">
    <name type="scientific">Natranaerovirga hydrolytica</name>
    <dbReference type="NCBI Taxonomy" id="680378"/>
    <lineage>
        <taxon>Bacteria</taxon>
        <taxon>Bacillati</taxon>
        <taxon>Bacillota</taxon>
        <taxon>Clostridia</taxon>
        <taxon>Lachnospirales</taxon>
        <taxon>Natranaerovirgaceae</taxon>
        <taxon>Natranaerovirga</taxon>
    </lineage>
</organism>
<reference evidence="1 2" key="1">
    <citation type="submission" date="2019-03" db="EMBL/GenBank/DDBJ databases">
        <title>Genomic Encyclopedia of Type Strains, Phase IV (KMG-IV): sequencing the most valuable type-strain genomes for metagenomic binning, comparative biology and taxonomic classification.</title>
        <authorList>
            <person name="Goeker M."/>
        </authorList>
    </citation>
    <scope>NUCLEOTIDE SEQUENCE [LARGE SCALE GENOMIC DNA]</scope>
    <source>
        <strain evidence="1 2">DSM 24176</strain>
    </source>
</reference>
<sequence>MTLSTNLVFFTPVRGMLKVNIKHKEIVLNQN</sequence>
<name>A0A4V2Q053_9FIRM</name>
<proteinExistence type="predicted"/>
<evidence type="ECO:0000313" key="1">
    <source>
        <dbReference type="EMBL" id="TCK92411.1"/>
    </source>
</evidence>
<evidence type="ECO:0000313" key="2">
    <source>
        <dbReference type="Proteomes" id="UP000294545"/>
    </source>
</evidence>
<dbReference type="EMBL" id="SMGQ01000014">
    <property type="protein sequence ID" value="TCK92411.1"/>
    <property type="molecule type" value="Genomic_DNA"/>
</dbReference>
<dbReference type="AlphaFoldDB" id="A0A4V2Q053"/>
<comment type="caution">
    <text evidence="1">The sequence shown here is derived from an EMBL/GenBank/DDBJ whole genome shotgun (WGS) entry which is preliminary data.</text>
</comment>
<gene>
    <name evidence="1" type="ORF">EDC19_2146</name>
</gene>